<evidence type="ECO:0000313" key="3">
    <source>
        <dbReference type="Proteomes" id="UP001175000"/>
    </source>
</evidence>
<comment type="caution">
    <text evidence="2">The sequence shown here is derived from an EMBL/GenBank/DDBJ whole genome shotgun (WGS) entry which is preliminary data.</text>
</comment>
<accession>A0AA39WL39</accession>
<dbReference type="EMBL" id="JAULSU010000005">
    <property type="protein sequence ID" value="KAK0617280.1"/>
    <property type="molecule type" value="Genomic_DNA"/>
</dbReference>
<evidence type="ECO:0000313" key="2">
    <source>
        <dbReference type="EMBL" id="KAK0617280.1"/>
    </source>
</evidence>
<sequence length="379" mass="43027">MSYNSNDKMAWRGSRRISSSRSKFISRPESMLKGPSGRKHPRSWTRVVWRGKTQRRRIRLEASRPCSPPELLVFNRSVDISNGQPIPPIFNLLGMDSHQDEPRKEAVWEARWWVEDFVKPRWGRHWQMIRIECDLTLDELQQIGHLDQYAGWTACRRLVRVPVFNDEIALAMWKRLQENAQGIFVEEKKPNYKNDELDIWEYNHDADDDELTVGDKSNDDPTDDEAQIQRETRQRVIDYSNSLFNQMSQQLVAGLKKEEQPGATTFSNAHQGLSSQTSDDDDTASEMTGITSTSTSPLLVLGNYTPPTSPSEGSSASPVELTIITDDSGYASMGSPTSLTNTNSAATPSTPRLRKFSLHLRQVRGRLGIKKKVMNGESS</sequence>
<organism evidence="2 3">
    <name type="scientific">Immersiella caudata</name>
    <dbReference type="NCBI Taxonomy" id="314043"/>
    <lineage>
        <taxon>Eukaryota</taxon>
        <taxon>Fungi</taxon>
        <taxon>Dikarya</taxon>
        <taxon>Ascomycota</taxon>
        <taxon>Pezizomycotina</taxon>
        <taxon>Sordariomycetes</taxon>
        <taxon>Sordariomycetidae</taxon>
        <taxon>Sordariales</taxon>
        <taxon>Lasiosphaeriaceae</taxon>
        <taxon>Immersiella</taxon>
    </lineage>
</organism>
<name>A0AA39WL39_9PEZI</name>
<feature type="region of interest" description="Disordered" evidence="1">
    <location>
        <begin position="21"/>
        <end position="44"/>
    </location>
</feature>
<feature type="compositionally biased region" description="Polar residues" evidence="1">
    <location>
        <begin position="334"/>
        <end position="350"/>
    </location>
</feature>
<gene>
    <name evidence="2" type="ORF">B0T14DRAFT_263999</name>
</gene>
<protein>
    <submittedName>
        <fullName evidence="2">Uncharacterized protein</fullName>
    </submittedName>
</protein>
<feature type="compositionally biased region" description="Polar residues" evidence="1">
    <location>
        <begin position="264"/>
        <end position="273"/>
    </location>
</feature>
<feature type="region of interest" description="Disordered" evidence="1">
    <location>
        <begin position="208"/>
        <end position="227"/>
    </location>
</feature>
<feature type="compositionally biased region" description="Polar residues" evidence="1">
    <location>
        <begin position="286"/>
        <end position="297"/>
    </location>
</feature>
<evidence type="ECO:0000256" key="1">
    <source>
        <dbReference type="SAM" id="MobiDB-lite"/>
    </source>
</evidence>
<proteinExistence type="predicted"/>
<feature type="region of interest" description="Disordered" evidence="1">
    <location>
        <begin position="264"/>
        <end position="351"/>
    </location>
</feature>
<dbReference type="AlphaFoldDB" id="A0AA39WL39"/>
<reference evidence="2" key="1">
    <citation type="submission" date="2023-06" db="EMBL/GenBank/DDBJ databases">
        <title>Genome-scale phylogeny and comparative genomics of the fungal order Sordariales.</title>
        <authorList>
            <consortium name="Lawrence Berkeley National Laboratory"/>
            <person name="Hensen N."/>
            <person name="Bonometti L."/>
            <person name="Westerberg I."/>
            <person name="Brannstrom I.O."/>
            <person name="Guillou S."/>
            <person name="Cros-Aarteil S."/>
            <person name="Calhoun S."/>
            <person name="Haridas S."/>
            <person name="Kuo A."/>
            <person name="Mondo S."/>
            <person name="Pangilinan J."/>
            <person name="Riley R."/>
            <person name="Labutti K."/>
            <person name="Andreopoulos B."/>
            <person name="Lipzen A."/>
            <person name="Chen C."/>
            <person name="Yanf M."/>
            <person name="Daum C."/>
            <person name="Ng V."/>
            <person name="Clum A."/>
            <person name="Steindorff A."/>
            <person name="Ohm R."/>
            <person name="Martin F."/>
            <person name="Silar P."/>
            <person name="Natvig D."/>
            <person name="Lalanne C."/>
            <person name="Gautier V."/>
            <person name="Ament-Velasquez S.L."/>
            <person name="Kruys A."/>
            <person name="Hutchinson M.I."/>
            <person name="Powell A.J."/>
            <person name="Barry K."/>
            <person name="Miller A.N."/>
            <person name="Grigoriev I.V."/>
            <person name="Debuchy R."/>
            <person name="Gladieux P."/>
            <person name="Thoren M.H."/>
            <person name="Johannesson H."/>
        </authorList>
    </citation>
    <scope>NUCLEOTIDE SEQUENCE</scope>
    <source>
        <strain evidence="2">CBS 606.72</strain>
    </source>
</reference>
<dbReference type="Proteomes" id="UP001175000">
    <property type="component" value="Unassembled WGS sequence"/>
</dbReference>
<keyword evidence="3" id="KW-1185">Reference proteome</keyword>